<dbReference type="InterPro" id="IPR002213">
    <property type="entry name" value="UDP_glucos_trans"/>
</dbReference>
<dbReference type="GO" id="GO:0005975">
    <property type="term" value="P:carbohydrate metabolic process"/>
    <property type="evidence" value="ECO:0007669"/>
    <property type="project" value="InterPro"/>
</dbReference>
<evidence type="ECO:0000256" key="11">
    <source>
        <dbReference type="ARBA" id="ARBA00049453"/>
    </source>
</evidence>
<comment type="similarity">
    <text evidence="3">Belongs to the glycosyltransferase 28 family.</text>
</comment>
<evidence type="ECO:0000256" key="7">
    <source>
        <dbReference type="ARBA" id="ARBA00022679"/>
    </source>
</evidence>
<evidence type="ECO:0000256" key="1">
    <source>
        <dbReference type="ARBA" id="ARBA00004170"/>
    </source>
</evidence>
<feature type="region of interest" description="Disordered" evidence="13">
    <location>
        <begin position="876"/>
        <end position="920"/>
    </location>
</feature>
<feature type="compositionally biased region" description="Basic and acidic residues" evidence="13">
    <location>
        <begin position="1483"/>
        <end position="1495"/>
    </location>
</feature>
<dbReference type="FunFam" id="3.40.50.2000:FF:000029">
    <property type="entry name" value="Sterol 3-beta-glucosyltransferase"/>
    <property type="match status" value="1"/>
</dbReference>
<feature type="compositionally biased region" description="Low complexity" evidence="13">
    <location>
        <begin position="673"/>
        <end position="690"/>
    </location>
</feature>
<feature type="region of interest" description="Disordered" evidence="13">
    <location>
        <begin position="673"/>
        <end position="724"/>
    </location>
</feature>
<dbReference type="GO" id="GO:0016906">
    <property type="term" value="F:sterol 3-beta-glucosyltransferase activity"/>
    <property type="evidence" value="ECO:0007669"/>
    <property type="project" value="UniProtKB-EC"/>
</dbReference>
<feature type="region of interest" description="Disordered" evidence="13">
    <location>
        <begin position="205"/>
        <end position="401"/>
    </location>
</feature>
<feature type="compositionally biased region" description="Acidic residues" evidence="13">
    <location>
        <begin position="342"/>
        <end position="351"/>
    </location>
</feature>
<name>U7PLD4_SPOS1</name>
<keyword evidence="6" id="KW-0328">Glycosyltransferase</keyword>
<comment type="catalytic activity">
    <reaction evidence="11">
        <text>a sterol + UDP-alpha-D-glucose = a sterol 3-beta-D-glucoside + UDP + H(+)</text>
        <dbReference type="Rhea" id="RHEA:22724"/>
        <dbReference type="ChEBI" id="CHEBI:15378"/>
        <dbReference type="ChEBI" id="CHEBI:15889"/>
        <dbReference type="ChEBI" id="CHEBI:37424"/>
        <dbReference type="ChEBI" id="CHEBI:58223"/>
        <dbReference type="ChEBI" id="CHEBI:58885"/>
        <dbReference type="EC" id="2.4.1.173"/>
    </reaction>
    <physiologicalReaction direction="left-to-right" evidence="11">
        <dbReference type="Rhea" id="RHEA:22725"/>
    </physiologicalReaction>
</comment>
<feature type="compositionally biased region" description="Low complexity" evidence="13">
    <location>
        <begin position="26"/>
        <end position="68"/>
    </location>
</feature>
<dbReference type="InterPro" id="IPR050426">
    <property type="entry name" value="Glycosyltransferase_28"/>
</dbReference>
<dbReference type="CDD" id="cd03784">
    <property type="entry name" value="GT1_Gtf-like"/>
    <property type="match status" value="1"/>
</dbReference>
<feature type="region of interest" description="Disordered" evidence="13">
    <location>
        <begin position="1728"/>
        <end position="1820"/>
    </location>
</feature>
<comment type="subcellular location">
    <subcellularLocation>
        <location evidence="2">Cytoplasm</location>
    </subcellularLocation>
    <subcellularLocation>
        <location evidence="1">Membrane</location>
        <topology evidence="1">Peripheral membrane protein</topology>
    </subcellularLocation>
</comment>
<feature type="compositionally biased region" description="Low complexity" evidence="13">
    <location>
        <begin position="897"/>
        <end position="907"/>
    </location>
</feature>
<dbReference type="GO" id="GO:0016020">
    <property type="term" value="C:membrane"/>
    <property type="evidence" value="ECO:0007669"/>
    <property type="project" value="UniProtKB-SubCell"/>
</dbReference>
<feature type="region of interest" description="Disordered" evidence="13">
    <location>
        <begin position="424"/>
        <end position="447"/>
    </location>
</feature>
<feature type="compositionally biased region" description="Basic and acidic residues" evidence="13">
    <location>
        <begin position="281"/>
        <end position="300"/>
    </location>
</feature>
<dbReference type="FunFam" id="2.30.29.30:FF:000560">
    <property type="entry name" value="Sterol 3-beta-glucosyltransferase"/>
    <property type="match status" value="1"/>
</dbReference>
<feature type="compositionally biased region" description="Polar residues" evidence="13">
    <location>
        <begin position="354"/>
        <end position="363"/>
    </location>
</feature>
<feature type="compositionally biased region" description="Polar residues" evidence="13">
    <location>
        <begin position="779"/>
        <end position="794"/>
    </location>
</feature>
<evidence type="ECO:0000256" key="9">
    <source>
        <dbReference type="ARBA" id="ARBA00029843"/>
    </source>
</evidence>
<feature type="compositionally biased region" description="Low complexity" evidence="13">
    <location>
        <begin position="1470"/>
        <end position="1479"/>
    </location>
</feature>
<keyword evidence="12" id="KW-0175">Coiled coil</keyword>
<feature type="compositionally biased region" description="Low complexity" evidence="13">
    <location>
        <begin position="8"/>
        <end position="18"/>
    </location>
</feature>
<dbReference type="GO" id="GO:0016125">
    <property type="term" value="P:sterol metabolic process"/>
    <property type="evidence" value="ECO:0007669"/>
    <property type="project" value="TreeGrafter"/>
</dbReference>
<dbReference type="eggNOG" id="KOG1192">
    <property type="taxonomic scope" value="Eukaryota"/>
</dbReference>
<proteinExistence type="inferred from homology"/>
<evidence type="ECO:0000313" key="16">
    <source>
        <dbReference type="Proteomes" id="UP000018087"/>
    </source>
</evidence>
<dbReference type="SMART" id="SM00568">
    <property type="entry name" value="GRAM"/>
    <property type="match status" value="2"/>
</dbReference>
<sequence>MAPPRDPAAPTAASSTTPTPTPTQTPPLSTAPSDASNRNTNIDTTTSSTATLQAPPVAASASSSPGPSRTVAGTASPTTPSTNRNDHQRKSHSHSLRLSSRLSAQSPSTSALASALASSPTRLSNTSPRQSEDDAGRHKPKKLVKRRHDGGSQRTPKAMDFPERLKQSDDGGEEEVIRPVVSGNGAFYNMNQSVFNMLAAAGSNIDFNNRFGDHSSEEDDEDGGNAEGGDGDVAQRRHFGSDGAATTVLPAAGSQKKSGKKPAKDVSQSTIFTRNTSSTGKDGKDGKDSGRRSRFSDSKLMRSLPSLKQKLSSSKRRSSSGLSSKSSKHASAGGTSDSRILEEDEDADAEAESSHTPSSTQTRLPRGSGATSDVDVAVGSARGSNHSPSIQVTRAERSNSVRSIPVMSRMLEAKELASLRPSFDIDRDRKSSDKDKGDGVDVEDGGPSALSRKLMEIFEFDRPEEVIEEYPCWLLQSVLLQGYMYITSRHICFYAYLPKKANEVAKSGYLAKSGKRNPKYNRYWFRLKGDVFSYYRDAKNLYFPHGQIDLRYGISATVSDQDKDGVHFQVVTHHRTYFFRADSAASAKEWVKSLQRVIFRSHNDGDSVKISLPIENVIDIEENQAMVEFTETCKIRVIDNDETFAIDEYFFSFFDYGKDAVRVLKILIDANNVNSNDNNNNNNNNADSDNQSGQGTPSRAYGRRLDLPSAGQGMDDRVSQDSTGSVAFGAGQERMSMSKPPSKLQDSVRATLLSIPPTAASSPRASGEIPRTSFDALRSSFSPTRRSLETSQVLRANPPRRSFSDRIKGAAGDTVQRKISQRSTSAAQPQSSDPQDSTDSFMQSSVEDPSQISFSNMAASSSDDPSASQILHGSDVFQSPTFDAGSPHSAGPPPSTSRPAAAAAAAAKPPPHHSATTGNIRKFKGAASDEAGENEEGLAQNLARLGTYPLQRAGAYAGWLNRQSRRMSTMLATESMGYVEKVSGMWKGGRQHYDDASLTPHADAGMPDGEPGMSVADAIVSNEHFREHFALPDTEKLEATYFGSIMRVLPLYGKIYVSQRYFCFRSLVPGTRTKLILPLKDIENVVKEKGFRYTYAGLVVVIRGHEELFFEFHQAELRDDCAITLLHLLDRFRSAKESGVLSDQDKADADVALAERDALKEAREEAAARMDDHAETPAESTAAAVATAKAVAASSEAKAERLNRKILRQSALMSEAPTILFDDPKASFLNFKPAKPLRITCLTIGSRGDVQPYIALGRGLLAEGHHVRIATHPEFEGWIRSHGLDYGRVAGDPGELMRICIENGTFTIQFLREANSKMRTWLDELLSTAWTACQGADLLIESPSAMAGIHIAEKLQIPYFRAFTMPWTRTRAYPHAFLMPERRMGGAYNQFSYAMFENIFWRATAGQVNRWRNKTLGLRNTSLEKLQINKVPFLYNFSPCVVPPPLDYSDWIRVTGYWFLDEGTNIKKANNNNNNNNNNKSSSEPEGKEVAEAKEPAWTPPQDLLDFIAKARKDRKKIVYVGFGSIVVADPAKMTQEVIDAVHKADVRCILSKGWSDRLVAKKDDKTEAAAEAEAEAGAEAGAEAATGRVMHADPPEDVLPAEIFPIKSAPHDWLFAQIDAAAHHGGSGTTGASLRAGIPTIIRPFFGDQFFFGMRVEDLGVGLCLKKWGAMSFARALWEATNSERMIRKAAVLGEQIREENGVDTAIQSIYRDMEYAKSLVREKAAKSGMLRSGGGTERADRNDRGHGKHINDSDEGAYDDDDVDDDDEPEESWTFVGDDDPMQQSVILTPDAGRASGDDGVVQPASSGAGGSSGGYKALGSRILGIATAQKQ</sequence>
<feature type="compositionally biased region" description="Polar residues" evidence="13">
    <location>
        <begin position="71"/>
        <end position="83"/>
    </location>
</feature>
<feature type="region of interest" description="Disordered" evidence="13">
    <location>
        <begin position="778"/>
        <end position="848"/>
    </location>
</feature>
<evidence type="ECO:0000256" key="2">
    <source>
        <dbReference type="ARBA" id="ARBA00004496"/>
    </source>
</evidence>
<dbReference type="EMBL" id="KI440854">
    <property type="protein sequence ID" value="ERS95345.1"/>
    <property type="molecule type" value="Genomic_DNA"/>
</dbReference>
<dbReference type="InterPro" id="IPR048065">
    <property type="entry name" value="ATG26_PH_GRAM2"/>
</dbReference>
<keyword evidence="16" id="KW-1185">Reference proteome</keyword>
<feature type="compositionally biased region" description="Basic and acidic residues" evidence="13">
    <location>
        <begin position="1739"/>
        <end position="1754"/>
    </location>
</feature>
<dbReference type="CDD" id="cd13216">
    <property type="entry name" value="PH-GRAM2_AGT26"/>
    <property type="match status" value="1"/>
</dbReference>
<dbReference type="OrthoDB" id="10261837at2759"/>
<evidence type="ECO:0000256" key="13">
    <source>
        <dbReference type="SAM" id="MobiDB-lite"/>
    </source>
</evidence>
<reference evidence="16" key="1">
    <citation type="journal article" date="2014" name="Genome Announc.">
        <title>Genome sequence of the pathogenic fungus Sporothrix schenckii (ATCC 58251).</title>
        <authorList>
            <person name="Cuomo C.A."/>
            <person name="Rodriguez-Del Valle N."/>
            <person name="Perez-Sanchez L."/>
            <person name="Abouelleil A."/>
            <person name="Goldberg J."/>
            <person name="Young S."/>
            <person name="Zeng Q."/>
            <person name="Birren B.W."/>
        </authorList>
    </citation>
    <scope>NUCLEOTIDE SEQUENCE [LARGE SCALE GENOMIC DNA]</scope>
    <source>
        <strain evidence="16">ATCC 58251 / de Perez 2211183</strain>
    </source>
</reference>
<protein>
    <recommendedName>
        <fullName evidence="4">sterol 3beta-glucosyltransferase</fullName>
        <ecNumber evidence="4">2.4.1.173</ecNumber>
    </recommendedName>
    <alternativeName>
        <fullName evidence="9">Autophagy-related protein 26</fullName>
    </alternativeName>
</protein>
<feature type="compositionally biased region" description="Acidic residues" evidence="13">
    <location>
        <begin position="1755"/>
        <end position="1783"/>
    </location>
</feature>
<comment type="catalytic activity">
    <reaction evidence="10">
        <text>ergosterol + UDP-alpha-D-glucose = ergosteryl 3-beta-D-glucoside + UDP + H(+)</text>
        <dbReference type="Rhea" id="RHEA:61836"/>
        <dbReference type="ChEBI" id="CHEBI:15378"/>
        <dbReference type="ChEBI" id="CHEBI:16933"/>
        <dbReference type="ChEBI" id="CHEBI:52973"/>
        <dbReference type="ChEBI" id="CHEBI:58223"/>
        <dbReference type="ChEBI" id="CHEBI:58885"/>
    </reaction>
    <physiologicalReaction direction="left-to-right" evidence="10">
        <dbReference type="Rhea" id="RHEA:61837"/>
    </physiologicalReaction>
</comment>
<dbReference type="EC" id="2.4.1.173" evidence="4"/>
<feature type="compositionally biased region" description="Low complexity" evidence="13">
    <location>
        <begin position="302"/>
        <end position="312"/>
    </location>
</feature>
<dbReference type="CDD" id="cd13215">
    <property type="entry name" value="PH-GRAM1_AGT26"/>
    <property type="match status" value="1"/>
</dbReference>
<evidence type="ECO:0000313" key="15">
    <source>
        <dbReference type="EMBL" id="ERS95345.1"/>
    </source>
</evidence>
<keyword evidence="7" id="KW-0808">Transferase</keyword>
<dbReference type="Pfam" id="PF03033">
    <property type="entry name" value="Glyco_transf_28"/>
    <property type="match status" value="1"/>
</dbReference>
<dbReference type="InterPro" id="IPR048066">
    <property type="entry name" value="ATG26_PH_GRAM1"/>
</dbReference>
<dbReference type="SUPFAM" id="SSF50729">
    <property type="entry name" value="PH domain-like"/>
    <property type="match status" value="1"/>
</dbReference>
<dbReference type="InterPro" id="IPR011993">
    <property type="entry name" value="PH-like_dom_sf"/>
</dbReference>
<evidence type="ECO:0000256" key="6">
    <source>
        <dbReference type="ARBA" id="ARBA00022676"/>
    </source>
</evidence>
<feature type="compositionally biased region" description="Low complexity" evidence="13">
    <location>
        <begin position="823"/>
        <end position="840"/>
    </location>
</feature>
<evidence type="ECO:0000256" key="3">
    <source>
        <dbReference type="ARBA" id="ARBA00006962"/>
    </source>
</evidence>
<accession>U7PLD4</accession>
<dbReference type="PANTHER" id="PTHR48050:SF25">
    <property type="entry name" value="STEROL 3-BETA-GLUCOSYLTRANSFERASE"/>
    <property type="match status" value="1"/>
</dbReference>
<feature type="compositionally biased region" description="Polar residues" evidence="13">
    <location>
        <begin position="266"/>
        <end position="275"/>
    </location>
</feature>
<dbReference type="Pfam" id="PF02893">
    <property type="entry name" value="GRAM"/>
    <property type="match status" value="2"/>
</dbReference>
<keyword evidence="5" id="KW-0963">Cytoplasm</keyword>
<feature type="compositionally biased region" description="Basic and acidic residues" evidence="13">
    <location>
        <begin position="424"/>
        <end position="439"/>
    </location>
</feature>
<dbReference type="InterPro" id="IPR010610">
    <property type="entry name" value="EryCIII-like_C"/>
</dbReference>
<dbReference type="FunFam" id="2.30.29.30:FF:000303">
    <property type="entry name" value="Sterol 3-beta-glucosyltransferase"/>
    <property type="match status" value="1"/>
</dbReference>
<dbReference type="InterPro" id="IPR004182">
    <property type="entry name" value="GRAM"/>
</dbReference>
<dbReference type="STRING" id="1391915.U7PLD4"/>
<feature type="compositionally biased region" description="Polar residues" evidence="13">
    <location>
        <begin position="382"/>
        <end position="393"/>
    </location>
</feature>
<dbReference type="Proteomes" id="UP000018087">
    <property type="component" value="Unassembled WGS sequence"/>
</dbReference>
<dbReference type="Pfam" id="PF06722">
    <property type="entry name" value="EryCIII-like_C"/>
    <property type="match status" value="1"/>
</dbReference>
<dbReference type="SMART" id="SM00233">
    <property type="entry name" value="PH"/>
    <property type="match status" value="1"/>
</dbReference>
<feature type="domain" description="PH" evidence="14">
    <location>
        <begin position="503"/>
        <end position="599"/>
    </location>
</feature>
<dbReference type="Gene3D" id="3.40.50.2000">
    <property type="entry name" value="Glycogen Phosphorylase B"/>
    <property type="match status" value="2"/>
</dbReference>
<evidence type="ECO:0000256" key="4">
    <source>
        <dbReference type="ARBA" id="ARBA00012650"/>
    </source>
</evidence>
<feature type="compositionally biased region" description="Low complexity" evidence="13">
    <location>
        <begin position="96"/>
        <end position="124"/>
    </location>
</feature>
<feature type="region of interest" description="Disordered" evidence="13">
    <location>
        <begin position="1468"/>
        <end position="1496"/>
    </location>
</feature>
<feature type="compositionally biased region" description="Basic residues" evidence="13">
    <location>
        <begin position="138"/>
        <end position="148"/>
    </location>
</feature>
<dbReference type="GO" id="GO:0005737">
    <property type="term" value="C:cytoplasm"/>
    <property type="evidence" value="ECO:0007669"/>
    <property type="project" value="UniProtKB-SubCell"/>
</dbReference>
<dbReference type="PROSITE" id="PS50003">
    <property type="entry name" value="PH_DOMAIN"/>
    <property type="match status" value="1"/>
</dbReference>
<evidence type="ECO:0000256" key="8">
    <source>
        <dbReference type="ARBA" id="ARBA00023136"/>
    </source>
</evidence>
<organism evidence="15 16">
    <name type="scientific">Sporothrix schenckii (strain ATCC 58251 / de Perez 2211183)</name>
    <name type="common">Rose-picker's disease fungus</name>
    <dbReference type="NCBI Taxonomy" id="1391915"/>
    <lineage>
        <taxon>Eukaryota</taxon>
        <taxon>Fungi</taxon>
        <taxon>Dikarya</taxon>
        <taxon>Ascomycota</taxon>
        <taxon>Pezizomycotina</taxon>
        <taxon>Sordariomycetes</taxon>
        <taxon>Sordariomycetidae</taxon>
        <taxon>Ophiostomatales</taxon>
        <taxon>Ophiostomataceae</taxon>
        <taxon>Sporothrix</taxon>
    </lineage>
</organism>
<dbReference type="PANTHER" id="PTHR48050">
    <property type="entry name" value="STEROL 3-BETA-GLUCOSYLTRANSFERASE"/>
    <property type="match status" value="1"/>
</dbReference>
<feature type="coiled-coil region" evidence="12">
    <location>
        <begin position="1149"/>
        <end position="1205"/>
    </location>
</feature>
<gene>
    <name evidence="15" type="ORF">HMPREF1624_08223</name>
</gene>
<evidence type="ECO:0000259" key="14">
    <source>
        <dbReference type="PROSITE" id="PS50003"/>
    </source>
</evidence>
<keyword evidence="8" id="KW-0472">Membrane</keyword>
<evidence type="ECO:0000256" key="5">
    <source>
        <dbReference type="ARBA" id="ARBA00022490"/>
    </source>
</evidence>
<dbReference type="Pfam" id="PF00169">
    <property type="entry name" value="PH"/>
    <property type="match status" value="1"/>
</dbReference>
<dbReference type="SUPFAM" id="SSF53756">
    <property type="entry name" value="UDP-Glycosyltransferase/glycogen phosphorylase"/>
    <property type="match status" value="1"/>
</dbReference>
<dbReference type="Gene3D" id="2.30.29.30">
    <property type="entry name" value="Pleckstrin-homology domain (PH domain)/Phosphotyrosine-binding domain (PTB)"/>
    <property type="match status" value="3"/>
</dbReference>
<dbReference type="InterPro" id="IPR004276">
    <property type="entry name" value="GlycoTrans_28_N"/>
</dbReference>
<feature type="compositionally biased region" description="Basic and acidic residues" evidence="13">
    <location>
        <begin position="160"/>
        <end position="169"/>
    </location>
</feature>
<evidence type="ECO:0000256" key="12">
    <source>
        <dbReference type="SAM" id="Coils"/>
    </source>
</evidence>
<feature type="region of interest" description="Disordered" evidence="13">
    <location>
        <begin position="1"/>
        <end position="175"/>
    </location>
</feature>
<dbReference type="HOGENOM" id="CLU_000537_6_0_1"/>
<dbReference type="InterPro" id="IPR001849">
    <property type="entry name" value="PH_domain"/>
</dbReference>
<dbReference type="AlphaFoldDB" id="U7PLD4"/>
<evidence type="ECO:0000256" key="10">
    <source>
        <dbReference type="ARBA" id="ARBA00047886"/>
    </source>
</evidence>